<feature type="transmembrane region" description="Helical" evidence="1">
    <location>
        <begin position="261"/>
        <end position="282"/>
    </location>
</feature>
<reference evidence="2 3" key="1">
    <citation type="submission" date="2021-10" db="EMBL/GenBank/DDBJ databases">
        <title>Anaerobic single-cell dispensing facilitates the cultivation of human gut bacteria.</title>
        <authorList>
            <person name="Afrizal A."/>
        </authorList>
    </citation>
    <scope>NUCLEOTIDE SEQUENCE [LARGE SCALE GENOMIC DNA]</scope>
    <source>
        <strain evidence="2 3">CLA-AA-H246</strain>
    </source>
</reference>
<feature type="transmembrane region" description="Helical" evidence="1">
    <location>
        <begin position="294"/>
        <end position="313"/>
    </location>
</feature>
<organism evidence="2 3">
    <name type="scientific">Hominisplanchenecus faecis</name>
    <dbReference type="NCBI Taxonomy" id="2885351"/>
    <lineage>
        <taxon>Bacteria</taxon>
        <taxon>Bacillati</taxon>
        <taxon>Bacillota</taxon>
        <taxon>Clostridia</taxon>
        <taxon>Lachnospirales</taxon>
        <taxon>Lachnospiraceae</taxon>
        <taxon>Hominisplanchenecus</taxon>
    </lineage>
</organism>
<comment type="caution">
    <text evidence="2">The sequence shown here is derived from an EMBL/GenBank/DDBJ whole genome shotgun (WGS) entry which is preliminary data.</text>
</comment>
<feature type="transmembrane region" description="Helical" evidence="1">
    <location>
        <begin position="203"/>
        <end position="222"/>
    </location>
</feature>
<keyword evidence="3" id="KW-1185">Reference proteome</keyword>
<dbReference type="EMBL" id="JAJEQE010000009">
    <property type="protein sequence ID" value="MCC2148528.1"/>
    <property type="molecule type" value="Genomic_DNA"/>
</dbReference>
<evidence type="ECO:0008006" key="4">
    <source>
        <dbReference type="Google" id="ProtNLM"/>
    </source>
</evidence>
<keyword evidence="1" id="KW-0812">Transmembrane</keyword>
<feature type="transmembrane region" description="Helical" evidence="1">
    <location>
        <begin position="123"/>
        <end position="143"/>
    </location>
</feature>
<gene>
    <name evidence="2" type="ORF">LKD42_04560</name>
</gene>
<feature type="transmembrane region" description="Helical" evidence="1">
    <location>
        <begin position="361"/>
        <end position="379"/>
    </location>
</feature>
<feature type="transmembrane region" description="Helical" evidence="1">
    <location>
        <begin position="16"/>
        <end position="35"/>
    </location>
</feature>
<feature type="transmembrane region" description="Helical" evidence="1">
    <location>
        <begin position="90"/>
        <end position="111"/>
    </location>
</feature>
<protein>
    <recommendedName>
        <fullName evidence="4">Mannosyltransferase related to Gpi18</fullName>
    </recommendedName>
</protein>
<evidence type="ECO:0000256" key="1">
    <source>
        <dbReference type="SAM" id="Phobius"/>
    </source>
</evidence>
<accession>A0ABS8EUA3</accession>
<keyword evidence="1" id="KW-1133">Transmembrane helix</keyword>
<feature type="transmembrane region" description="Helical" evidence="1">
    <location>
        <begin position="171"/>
        <end position="197"/>
    </location>
</feature>
<dbReference type="RefSeq" id="WP_173866815.1">
    <property type="nucleotide sequence ID" value="NZ_JAJEQE010000009.1"/>
</dbReference>
<name>A0ABS8EUA3_9FIRM</name>
<evidence type="ECO:0000313" key="2">
    <source>
        <dbReference type="EMBL" id="MCC2148528.1"/>
    </source>
</evidence>
<sequence length="397" mass="46000">MFKIERKIVEFVERNVNILFILAITGLAIAVRYAGRDFVSGDMTWFLLGWFQKIADNGGIHSLKNQVGDYNILYQTIVALFTYIGDKSIYYYKILSIFFDFCMAISAAIFACELSKKEKNDKVFFITFAAVIMLPTVILNSAYWGQCDSIYTTFIILTLLYLYKGKYHSAFVFLGIAFAFKMQTIFIFPFIICFYIYKKQFSIFELLITVFTFWISGICAFVQGRSLLDPFRIYASQTGTYQDMHVNFPSFWMFVGNDYEWLKTAAIVMAASICGMGLYIIMKRKLDCSRPENFVCIASWFIWTCVLFLPAMHERYAYPLEILLVILTCINKDYLKYSSVVILFSLFTYGNYLFSNGGLDKYIVIIYAGCYLHFTYTILKKNSKTATVTDKEMQNES</sequence>
<proteinExistence type="predicted"/>
<dbReference type="Proteomes" id="UP001299235">
    <property type="component" value="Unassembled WGS sequence"/>
</dbReference>
<evidence type="ECO:0000313" key="3">
    <source>
        <dbReference type="Proteomes" id="UP001299235"/>
    </source>
</evidence>
<keyword evidence="1" id="KW-0472">Membrane</keyword>
<feature type="transmembrane region" description="Helical" evidence="1">
    <location>
        <begin position="334"/>
        <end position="355"/>
    </location>
</feature>